<evidence type="ECO:0000256" key="7">
    <source>
        <dbReference type="ARBA" id="ARBA00022843"/>
    </source>
</evidence>
<evidence type="ECO:0000256" key="8">
    <source>
        <dbReference type="ARBA" id="ARBA00049598"/>
    </source>
</evidence>
<keyword evidence="2" id="KW-0690">Ribosome biogenesis</keyword>
<evidence type="ECO:0000256" key="4">
    <source>
        <dbReference type="ARBA" id="ARBA00022723"/>
    </source>
</evidence>
<dbReference type="GO" id="GO:0048254">
    <property type="term" value="P:snoRNA localization"/>
    <property type="evidence" value="ECO:0007669"/>
    <property type="project" value="TreeGrafter"/>
</dbReference>
<evidence type="ECO:0000256" key="1">
    <source>
        <dbReference type="ARBA" id="ARBA00022499"/>
    </source>
</evidence>
<evidence type="ECO:0000256" key="11">
    <source>
        <dbReference type="ARBA" id="ARBA00068630"/>
    </source>
</evidence>
<comment type="function">
    <text evidence="8">Required for box C/D snoRNAs accumulation involved in snoRNA processing, snoRNA transport to the nucleolus and ribosome biogenesis.</text>
</comment>
<accession>A0AAN7VWR9</accession>
<dbReference type="GO" id="GO:0005634">
    <property type="term" value="C:nucleus"/>
    <property type="evidence" value="ECO:0007669"/>
    <property type="project" value="TreeGrafter"/>
</dbReference>
<name>A0AAN7VWR9_9COLE</name>
<comment type="similarity">
    <text evidence="9">Belongs to the BCD1 family.</text>
</comment>
<proteinExistence type="inferred from homology"/>
<evidence type="ECO:0000256" key="2">
    <source>
        <dbReference type="ARBA" id="ARBA00022517"/>
    </source>
</evidence>
<dbReference type="Pfam" id="PF25790">
    <property type="entry name" value="BCD1"/>
    <property type="match status" value="1"/>
</dbReference>
<dbReference type="PANTHER" id="PTHR13483:SF3">
    <property type="entry name" value="BOX C_D SNORNA PROTEIN 1"/>
    <property type="match status" value="1"/>
</dbReference>
<dbReference type="GO" id="GO:0070761">
    <property type="term" value="C:pre-snoRNP complex"/>
    <property type="evidence" value="ECO:0007669"/>
    <property type="project" value="TreeGrafter"/>
</dbReference>
<dbReference type="GO" id="GO:0008270">
    <property type="term" value="F:zinc ion binding"/>
    <property type="evidence" value="ECO:0007669"/>
    <property type="project" value="UniProtKB-UniRule"/>
</dbReference>
<evidence type="ECO:0000256" key="6">
    <source>
        <dbReference type="ARBA" id="ARBA00022833"/>
    </source>
</evidence>
<keyword evidence="5 13" id="KW-0863">Zinc-finger</keyword>
<dbReference type="AlphaFoldDB" id="A0AAN7VWR9"/>
<keyword evidence="7" id="KW-0832">Ubl conjugation</keyword>
<dbReference type="CDD" id="cd23023">
    <property type="entry name" value="zf-HIT_BCD1"/>
    <property type="match status" value="1"/>
</dbReference>
<dbReference type="InterPro" id="IPR057721">
    <property type="entry name" value="BCD1_alpha/beta"/>
</dbReference>
<dbReference type="GO" id="GO:0000492">
    <property type="term" value="P:box C/D snoRNP assembly"/>
    <property type="evidence" value="ECO:0007669"/>
    <property type="project" value="TreeGrafter"/>
</dbReference>
<dbReference type="GO" id="GO:0000463">
    <property type="term" value="P:maturation of LSU-rRNA from tricistronic rRNA transcript (SSU-rRNA, 5.8S rRNA, LSU-rRNA)"/>
    <property type="evidence" value="ECO:0007669"/>
    <property type="project" value="TreeGrafter"/>
</dbReference>
<dbReference type="Gene3D" id="3.30.60.190">
    <property type="match status" value="1"/>
</dbReference>
<dbReference type="InterPro" id="IPR007529">
    <property type="entry name" value="Znf_HIT"/>
</dbReference>
<evidence type="ECO:0000256" key="10">
    <source>
        <dbReference type="ARBA" id="ARBA00061949"/>
    </source>
</evidence>
<keyword evidence="4" id="KW-0479">Metal-binding</keyword>
<evidence type="ECO:0000313" key="15">
    <source>
        <dbReference type="EMBL" id="KAK5650924.1"/>
    </source>
</evidence>
<gene>
    <name evidence="15" type="ORF">RI129_001953</name>
</gene>
<keyword evidence="3" id="KW-0597">Phosphoprotein</keyword>
<dbReference type="Proteomes" id="UP001329430">
    <property type="component" value="Chromosome 1"/>
</dbReference>
<keyword evidence="16" id="KW-1185">Reference proteome</keyword>
<dbReference type="FunFam" id="3.30.60.190:FF:000001">
    <property type="entry name" value="box C/D snoRNA protein 1"/>
    <property type="match status" value="1"/>
</dbReference>
<dbReference type="EMBL" id="JAVRBK010000001">
    <property type="protein sequence ID" value="KAK5650924.1"/>
    <property type="molecule type" value="Genomic_DNA"/>
</dbReference>
<keyword evidence="6" id="KW-0862">Zinc</keyword>
<dbReference type="InterPro" id="IPR051639">
    <property type="entry name" value="BCD1"/>
</dbReference>
<organism evidence="15 16">
    <name type="scientific">Pyrocoelia pectoralis</name>
    <dbReference type="NCBI Taxonomy" id="417401"/>
    <lineage>
        <taxon>Eukaryota</taxon>
        <taxon>Metazoa</taxon>
        <taxon>Ecdysozoa</taxon>
        <taxon>Arthropoda</taxon>
        <taxon>Hexapoda</taxon>
        <taxon>Insecta</taxon>
        <taxon>Pterygota</taxon>
        <taxon>Neoptera</taxon>
        <taxon>Endopterygota</taxon>
        <taxon>Coleoptera</taxon>
        <taxon>Polyphaga</taxon>
        <taxon>Elateriformia</taxon>
        <taxon>Elateroidea</taxon>
        <taxon>Lampyridae</taxon>
        <taxon>Lampyrinae</taxon>
        <taxon>Pyrocoelia</taxon>
    </lineage>
</organism>
<evidence type="ECO:0000256" key="12">
    <source>
        <dbReference type="ARBA" id="ARBA00077531"/>
    </source>
</evidence>
<reference evidence="15 16" key="1">
    <citation type="journal article" date="2024" name="Insects">
        <title>An Improved Chromosome-Level Genome Assembly of the Firefly Pyrocoelia pectoralis.</title>
        <authorList>
            <person name="Fu X."/>
            <person name="Meyer-Rochow V.B."/>
            <person name="Ballantyne L."/>
            <person name="Zhu X."/>
        </authorList>
    </citation>
    <scope>NUCLEOTIDE SEQUENCE [LARGE SCALE GENOMIC DNA]</scope>
    <source>
        <strain evidence="15">XCY_ONT2</strain>
    </source>
</reference>
<protein>
    <recommendedName>
        <fullName evidence="11">Box C/D snoRNA protein 1</fullName>
    </recommendedName>
    <alternativeName>
        <fullName evidence="12">Zinc finger HIT domain-containing protein 6</fullName>
    </alternativeName>
</protein>
<sequence length="307" mass="35567">METSESVEGPSTSSKLGPCEVCARKEAKYTCPRCEVKTCCLACAKIHKQELECNGTRDRTKFIPVHKFTNLDLSSDYRLLEEIARSVDLLKKNSSKKPSRFTGDLPNHLYKLSKATTARKTTLKFLPRDFVRHKRNTTRLHFASDIIYWHIDWIFPNADNLKLSDDNVPETDRLSSLLHRYLNDENKVIREKLQFYIAVDLPGIKLLLKAEQKPGHKYYELDPFENLRDNLRNKIIIEYPTVYVVLKEHLHLYDVIESDEEVYMDTVCNGNDLANRIIKSAEDDDLDCSLKNLLFISEYSDGEISDD</sequence>
<comment type="subunit">
    <text evidence="10">Interacts with FBL, SNU13, NOP58, NUFIP1, RUVBL1, RUVBL2 and TAF9. Interacts (via HIT-type zinc finger) with the RUVBL1/RUVBL2 complex in the presence of ADP.</text>
</comment>
<evidence type="ECO:0000256" key="9">
    <source>
        <dbReference type="ARBA" id="ARBA00049654"/>
    </source>
</evidence>
<dbReference type="PANTHER" id="PTHR13483">
    <property type="entry name" value="BOX C_D SNORNA PROTEIN 1-RELATED"/>
    <property type="match status" value="1"/>
</dbReference>
<dbReference type="PROSITE" id="PS51083">
    <property type="entry name" value="ZF_HIT"/>
    <property type="match status" value="1"/>
</dbReference>
<dbReference type="SUPFAM" id="SSF144232">
    <property type="entry name" value="HIT/MYND zinc finger-like"/>
    <property type="match status" value="1"/>
</dbReference>
<evidence type="ECO:0000256" key="13">
    <source>
        <dbReference type="PROSITE-ProRule" id="PRU00453"/>
    </source>
</evidence>
<comment type="caution">
    <text evidence="15">The sequence shown here is derived from an EMBL/GenBank/DDBJ whole genome shotgun (WGS) entry which is preliminary data.</text>
</comment>
<keyword evidence="1" id="KW-1017">Isopeptide bond</keyword>
<evidence type="ECO:0000313" key="16">
    <source>
        <dbReference type="Proteomes" id="UP001329430"/>
    </source>
</evidence>
<feature type="domain" description="HIT-type" evidence="14">
    <location>
        <begin position="19"/>
        <end position="53"/>
    </location>
</feature>
<evidence type="ECO:0000256" key="3">
    <source>
        <dbReference type="ARBA" id="ARBA00022553"/>
    </source>
</evidence>
<evidence type="ECO:0000256" key="5">
    <source>
        <dbReference type="ARBA" id="ARBA00022771"/>
    </source>
</evidence>
<dbReference type="Pfam" id="PF04438">
    <property type="entry name" value="zf-HIT"/>
    <property type="match status" value="1"/>
</dbReference>
<evidence type="ECO:0000259" key="14">
    <source>
        <dbReference type="PROSITE" id="PS51083"/>
    </source>
</evidence>